<sequence>MPLPIPGEYDLPNNPEEREKFHGQSTEVVPIAVVGMSLNFPGDSNTPESFWDMITNARCASMKFPKDRLGGSALYHPDPNRTDSVPLQGGHFINEELGTFDAPFFNIGAAEAMALDPHARMLLETTYRALENAGISLDKVSGSNTSCYTGNLSTDFRSFLSQDLDQTSKQSIGCLSSLMSGRLSWFFNLHGPNLTLDTACSSGLVALDLGCNSLQTNAASMSIVTGCCLLFSEELFHFLSNFGMLSPDSKCFSFDHRCNGYGRGEGIAALILKRLPDALKDGDTIRGVIRSIGTNHDGRTPGISYPNKEAQVALIQETYRKAGLSMEPTRYFEAHGTGTPTGDTIEAYAIGRVFKQIRSSDDPLFVGSVKANIGHLEGASGLAAVIKACLMLEKGIIPRSANFEKLNPRIDDIGLNIRASFAVESRPWPTDGLRRISVNSFGASGTNAHAVLDDVYHYLKDHQLHGNHMTTPAPQQSALSVPLVQSMHTNGNGYTRNGNGFTTHDQFYINDQEMGHRFHLLMFSAFDKLALQRMIELYDQWLKERTMKLELPAFLQNLAYTLNVRRSLHQFRSFAIIDIENIASPLKSIISSPIRANKDSKAGFVFTGQGAQWAGMARELLCWPKFYETISFCQDYLGDLGFPYDIRALLRDIEDSYGINRPLISQTICTVIQIGICDLFEHAGLSPSVVVGHSSGEIAAAYCAGALSKCSALRLAYYRGVHSEHLAEKKIGGMMAVGLSPENVHPILDEISDSTHSLCIACINSPGSVTVSGSSESLDRLDATLRDRNIFHRRLLVDAPYHSSHMESVAKIYARDVNELSPPKIHRKVKIMISSVTGDVVEHKELRNVTYWVKNMLQTVRFSEALARMCYPPRTSARKKLDGSHRNSITIQSLIEIGPHAALQGPIRETLESKPASTPIQYYSALKRNAPADKTVLTTLGNMACQGISVDFAAINLLGHNNHDPKNFKTLVDLPEYPFDHSRKYWLDGRQGREFRFRRNGKLDLVGKPVIDWNPLEARWRNFIKLSELPWAEDHKINGAIIYPAVGMIVMAIEASKQLADPHRSIKGYKVTDVKILAPLNIPTNSQGVETSVCLIPLQGELARDASSWRFSLYSHEKNDWLINCRANIEIEYEEEDDAVNEGKQELELLEDRVADFRHALSTQCRSGTKEQFYANARKSGYDYGPQMQPMSNVTYSESRGGQCTADVSCFQWREDDGRNHRQEHVVHPITLEGLLHVCVSTFTRLTSQVLSTAVPVEVESMWISHNWLNYPETEYMKCVATLGRVSNMGYETSATSFTPDLSKILLEYRGFKFRNVAKNAGNGEDQMAEPHSCYTLQWKPDVSLLGDNAFKKLDHQTTAGTISSIAEYMQLSSFKNPSLSILGIWEGPIEPNAAVFEDFLQNGIYSQKSLIHARYTLLCISENSEPDVEKFTSSYSGLHIMTAKPGESLSDILAQHTAFDIAVFTHDRVKDLLAQFGQILKIGGCSVYYDTQTCTNGSEEHNQPRAHLNGSESLNTKVVSDETRIVKDSTAKTFEFVSVIVIVQEGSHRESTVAALLLDAFAKSGIQTHIYSLYSSKIFDHIDNQKTLCIVLSELDSPLLVNLSTVDFTIVQKLLMSAHGLIWLTTQDEAGNQLPEYGMIDGLARVARTEKENSFIVNASLEPGTPENMVKGIMTLAKGYKPGVQNHGYEAEYVQKNGVFYIPRLIREENISHQVHTRSLGEITEPRSMGSCPPLRMAIGTPGLLDSLHFVEDLGYNSDLAPDDVEIKVDSVGLNFKDLLLALGRIEGNTFGFECTGIVSRVGTNVSYKPGDRVCSVGHTAFSTYTRVHSNLVARVPDALSLEHAACVPTQLGISYLGINSVAKLKKGETILIHSAAGGTGQWAIQVAQRLGGEIFATVGNAEKKQFLMREYGIAEDHIFSSRNTLFSKSILRMTNGKGVDVVLNSLAGKGLQASWNIIAPYGRFIEIGRKDISENNGLSMRPFSRNATFVALEISALAMDDMSIVSSSVESLFEDIVKGSYRMITPLRVLPISDVEKAMRMLQHGNMIGKLVLKMTDESVVPTILKTKPSFFFNPDKTYVISGGTGGLGRAIATWMVKERGAKYLLLLSRSGTKKDEAAKTVAELERAGAHVMAPPCDICDISTLQAVLDECRLSFPPFAGCFQASMVLRDSLLENMTADDWKDSVESKTRGSWNLHKLLPKGLDFFVLLSSISGIVGAAGQANYAAGNTYMDTLARYRVAQGERAISLDLGAMMGHGVLAENQTLRERLLAGGLLSGLSPAQMFGLLDYYCDPSRGLLSKEACQVVIGAAAPPKLRKKAFQDPSFSLNLPLYSHMLVAGADDEKENDVYDHAIAKHRKEFLAAENIAQAGEIIGKALGQRMFASHARTVESEDVDLGLTLHTFGVDSLMAIEIRAWFAKEFAANISIFEILGEGTLASLGVLVALKSELWRSKTAPNTEE</sequence>
<name>A0A2V1DKE8_9PLEO</name>
<keyword evidence="3" id="KW-0808">Transferase</keyword>
<dbReference type="CDD" id="cd05274">
    <property type="entry name" value="KR_FAS_SDR_x"/>
    <property type="match status" value="1"/>
</dbReference>
<dbReference type="Gene3D" id="3.40.366.10">
    <property type="entry name" value="Malonyl-Coenzyme A Acyl Carrier Protein, domain 2"/>
    <property type="match status" value="1"/>
</dbReference>
<dbReference type="SMART" id="SM00827">
    <property type="entry name" value="PKS_AT"/>
    <property type="match status" value="1"/>
</dbReference>
<feature type="region of interest" description="C-terminal hotdog fold" evidence="6">
    <location>
        <begin position="1165"/>
        <end position="1323"/>
    </location>
</feature>
<dbReference type="SUPFAM" id="SSF51735">
    <property type="entry name" value="NAD(P)-binding Rossmann-fold domains"/>
    <property type="match status" value="2"/>
</dbReference>
<dbReference type="Gene3D" id="3.90.180.10">
    <property type="entry name" value="Medium-chain alcohol dehydrogenases, catalytic domain"/>
    <property type="match status" value="1"/>
</dbReference>
<dbReference type="InterPro" id="IPR016039">
    <property type="entry name" value="Thiolase-like"/>
</dbReference>
<dbReference type="PANTHER" id="PTHR43775:SF29">
    <property type="entry name" value="ASPERFURANONE POLYKETIDE SYNTHASE AFOG-RELATED"/>
    <property type="match status" value="1"/>
</dbReference>
<dbReference type="Pfam" id="PF08240">
    <property type="entry name" value="ADH_N"/>
    <property type="match status" value="1"/>
</dbReference>
<dbReference type="SMART" id="SM00823">
    <property type="entry name" value="PKS_PP"/>
    <property type="match status" value="1"/>
</dbReference>
<dbReference type="InterPro" id="IPR036291">
    <property type="entry name" value="NAD(P)-bd_dom_sf"/>
</dbReference>
<dbReference type="OrthoDB" id="329835at2759"/>
<feature type="domain" description="Carrier" evidence="9">
    <location>
        <begin position="2375"/>
        <end position="2450"/>
    </location>
</feature>
<dbReference type="Gene3D" id="3.30.70.3290">
    <property type="match status" value="1"/>
</dbReference>
<feature type="coiled-coil region" evidence="7">
    <location>
        <begin position="1126"/>
        <end position="1160"/>
    </location>
</feature>
<dbReference type="InterPro" id="IPR009081">
    <property type="entry name" value="PP-bd_ACP"/>
</dbReference>
<dbReference type="SUPFAM" id="SSF53901">
    <property type="entry name" value="Thiolase-like"/>
    <property type="match status" value="1"/>
</dbReference>
<dbReference type="InterPro" id="IPR020843">
    <property type="entry name" value="ER"/>
</dbReference>
<evidence type="ECO:0000256" key="3">
    <source>
        <dbReference type="ARBA" id="ARBA00022679"/>
    </source>
</evidence>
<dbReference type="Pfam" id="PF21089">
    <property type="entry name" value="PKS_DH_N"/>
    <property type="match status" value="1"/>
</dbReference>
<dbReference type="CDD" id="cd00833">
    <property type="entry name" value="PKS"/>
    <property type="match status" value="1"/>
</dbReference>
<dbReference type="GO" id="GO:0004312">
    <property type="term" value="F:fatty acid synthase activity"/>
    <property type="evidence" value="ECO:0007669"/>
    <property type="project" value="TreeGrafter"/>
</dbReference>
<dbReference type="Pfam" id="PF08659">
    <property type="entry name" value="KR"/>
    <property type="match status" value="1"/>
</dbReference>
<keyword evidence="2" id="KW-0597">Phosphoprotein</keyword>
<dbReference type="InterPro" id="IPR006162">
    <property type="entry name" value="Ppantetheine_attach_site"/>
</dbReference>
<dbReference type="STRING" id="97972.A0A2V1DKE8"/>
<feature type="domain" description="PKS/mFAS DH" evidence="11">
    <location>
        <begin position="1003"/>
        <end position="1323"/>
    </location>
</feature>
<dbReference type="InterPro" id="IPR036736">
    <property type="entry name" value="ACP-like_sf"/>
</dbReference>
<accession>A0A2V1DKE8</accession>
<dbReference type="Gene3D" id="3.40.47.10">
    <property type="match status" value="1"/>
</dbReference>
<dbReference type="InterPro" id="IPR014030">
    <property type="entry name" value="Ketoacyl_synth_N"/>
</dbReference>
<evidence type="ECO:0000259" key="10">
    <source>
        <dbReference type="PROSITE" id="PS52004"/>
    </source>
</evidence>
<feature type="region of interest" description="N-terminal hotdog fold" evidence="6">
    <location>
        <begin position="1003"/>
        <end position="1136"/>
    </location>
</feature>
<evidence type="ECO:0000256" key="4">
    <source>
        <dbReference type="ARBA" id="ARBA00023002"/>
    </source>
</evidence>
<dbReference type="InterPro" id="IPR016036">
    <property type="entry name" value="Malonyl_transacylase_ACP-bd"/>
</dbReference>
<dbReference type="Pfam" id="PF00698">
    <property type="entry name" value="Acyl_transf_1"/>
    <property type="match status" value="1"/>
</dbReference>
<feature type="region of interest" description="Disordered" evidence="8">
    <location>
        <begin position="1"/>
        <end position="20"/>
    </location>
</feature>
<dbReference type="GO" id="GO:0031177">
    <property type="term" value="F:phosphopantetheine binding"/>
    <property type="evidence" value="ECO:0007669"/>
    <property type="project" value="InterPro"/>
</dbReference>
<dbReference type="InterPro" id="IPR013968">
    <property type="entry name" value="PKS_KR"/>
</dbReference>
<dbReference type="GO" id="GO:0030639">
    <property type="term" value="P:polyketide biosynthetic process"/>
    <property type="evidence" value="ECO:0007669"/>
    <property type="project" value="UniProtKB-ARBA"/>
</dbReference>
<dbReference type="Gene3D" id="1.10.1200.10">
    <property type="entry name" value="ACP-like"/>
    <property type="match status" value="1"/>
</dbReference>
<dbReference type="InterPro" id="IPR049900">
    <property type="entry name" value="PKS_mFAS_DH"/>
</dbReference>
<dbReference type="InterPro" id="IPR020806">
    <property type="entry name" value="PKS_PP-bd"/>
</dbReference>
<dbReference type="InterPro" id="IPR016035">
    <property type="entry name" value="Acyl_Trfase/lysoPLipase"/>
</dbReference>
<dbReference type="GO" id="GO:0004315">
    <property type="term" value="F:3-oxoacyl-[acyl-carrier-protein] synthase activity"/>
    <property type="evidence" value="ECO:0007669"/>
    <property type="project" value="InterPro"/>
</dbReference>
<dbReference type="InterPro" id="IPR050091">
    <property type="entry name" value="PKS_NRPS_Biosynth_Enz"/>
</dbReference>
<dbReference type="InterPro" id="IPR013154">
    <property type="entry name" value="ADH-like_N"/>
</dbReference>
<keyword evidence="7" id="KW-0175">Coiled coil</keyword>
<dbReference type="SMART" id="SM00829">
    <property type="entry name" value="PKS_ER"/>
    <property type="match status" value="1"/>
</dbReference>
<evidence type="ECO:0000256" key="1">
    <source>
        <dbReference type="ARBA" id="ARBA00022450"/>
    </source>
</evidence>
<dbReference type="PANTHER" id="PTHR43775">
    <property type="entry name" value="FATTY ACID SYNTHASE"/>
    <property type="match status" value="1"/>
</dbReference>
<keyword evidence="13" id="KW-1185">Reference proteome</keyword>
<dbReference type="SMART" id="SM00825">
    <property type="entry name" value="PKS_KS"/>
    <property type="match status" value="1"/>
</dbReference>
<dbReference type="InterPro" id="IPR014043">
    <property type="entry name" value="Acyl_transferase_dom"/>
</dbReference>
<dbReference type="SUPFAM" id="SSF47336">
    <property type="entry name" value="ACP-like"/>
    <property type="match status" value="1"/>
</dbReference>
<dbReference type="SUPFAM" id="SSF55048">
    <property type="entry name" value="Probable ACP-binding domain of malonyl-CoA ACP transacylase"/>
    <property type="match status" value="1"/>
</dbReference>
<dbReference type="Gene3D" id="3.40.50.720">
    <property type="entry name" value="NAD(P)-binding Rossmann-like Domain"/>
    <property type="match status" value="2"/>
</dbReference>
<dbReference type="Pfam" id="PF02801">
    <property type="entry name" value="Ketoacyl-synt_C"/>
    <property type="match status" value="1"/>
</dbReference>
<evidence type="ECO:0000256" key="6">
    <source>
        <dbReference type="PROSITE-ProRule" id="PRU01363"/>
    </source>
</evidence>
<dbReference type="Gene3D" id="3.10.129.110">
    <property type="entry name" value="Polyketide synthase dehydratase"/>
    <property type="match status" value="1"/>
</dbReference>
<dbReference type="FunFam" id="3.40.50.720:FF:000209">
    <property type="entry name" value="Polyketide synthase Pks12"/>
    <property type="match status" value="1"/>
</dbReference>
<evidence type="ECO:0000313" key="13">
    <source>
        <dbReference type="Proteomes" id="UP000244855"/>
    </source>
</evidence>
<dbReference type="InterPro" id="IPR020807">
    <property type="entry name" value="PKS_DH"/>
</dbReference>
<dbReference type="SUPFAM" id="SSF50129">
    <property type="entry name" value="GroES-like"/>
    <property type="match status" value="1"/>
</dbReference>
<dbReference type="InterPro" id="IPR049552">
    <property type="entry name" value="PKS_DH_N"/>
</dbReference>
<dbReference type="CDD" id="cd05195">
    <property type="entry name" value="enoyl_red"/>
    <property type="match status" value="1"/>
</dbReference>
<dbReference type="InterPro" id="IPR020841">
    <property type="entry name" value="PKS_Beta-ketoAc_synthase_dom"/>
</dbReference>
<dbReference type="GO" id="GO:1901336">
    <property type="term" value="P:lactone biosynthetic process"/>
    <property type="evidence" value="ECO:0007669"/>
    <property type="project" value="UniProtKB-ARBA"/>
</dbReference>
<gene>
    <name evidence="12" type="ORF">DM02DRAFT_657248</name>
</gene>
<dbReference type="SMART" id="SM00826">
    <property type="entry name" value="PKS_DH"/>
    <property type="match status" value="1"/>
</dbReference>
<dbReference type="Pfam" id="PF14765">
    <property type="entry name" value="PS-DH"/>
    <property type="match status" value="1"/>
</dbReference>
<dbReference type="Proteomes" id="UP000244855">
    <property type="component" value="Unassembled WGS sequence"/>
</dbReference>
<reference evidence="12 13" key="1">
    <citation type="journal article" date="2018" name="Sci. Rep.">
        <title>Comparative genomics provides insights into the lifestyle and reveals functional heterogeneity of dark septate endophytic fungi.</title>
        <authorList>
            <person name="Knapp D.G."/>
            <person name="Nemeth J.B."/>
            <person name="Barry K."/>
            <person name="Hainaut M."/>
            <person name="Henrissat B."/>
            <person name="Johnson J."/>
            <person name="Kuo A."/>
            <person name="Lim J.H.P."/>
            <person name="Lipzen A."/>
            <person name="Nolan M."/>
            <person name="Ohm R.A."/>
            <person name="Tamas L."/>
            <person name="Grigoriev I.V."/>
            <person name="Spatafora J.W."/>
            <person name="Nagy L.G."/>
            <person name="Kovacs G.M."/>
        </authorList>
    </citation>
    <scope>NUCLEOTIDE SEQUENCE [LARGE SCALE GENOMIC DNA]</scope>
    <source>
        <strain evidence="12 13">DSE2036</strain>
    </source>
</reference>
<dbReference type="SUPFAM" id="SSF52151">
    <property type="entry name" value="FabD/lysophospholipase-like"/>
    <property type="match status" value="1"/>
</dbReference>
<dbReference type="Pfam" id="PF00109">
    <property type="entry name" value="ketoacyl-synt"/>
    <property type="match status" value="1"/>
</dbReference>
<dbReference type="InterPro" id="IPR014031">
    <property type="entry name" value="Ketoacyl_synth_C"/>
</dbReference>
<dbReference type="InterPro" id="IPR018201">
    <property type="entry name" value="Ketoacyl_synth_AS"/>
</dbReference>
<dbReference type="PROSITE" id="PS00012">
    <property type="entry name" value="PHOSPHOPANTETHEINE"/>
    <property type="match status" value="1"/>
</dbReference>
<dbReference type="InterPro" id="IPR042104">
    <property type="entry name" value="PKS_dehydratase_sf"/>
</dbReference>
<dbReference type="InterPro" id="IPR011032">
    <property type="entry name" value="GroES-like_sf"/>
</dbReference>
<evidence type="ECO:0000259" key="9">
    <source>
        <dbReference type="PROSITE" id="PS50075"/>
    </source>
</evidence>
<proteinExistence type="predicted"/>
<dbReference type="InterPro" id="IPR049551">
    <property type="entry name" value="PKS_DH_C"/>
</dbReference>
<evidence type="ECO:0000256" key="2">
    <source>
        <dbReference type="ARBA" id="ARBA00022553"/>
    </source>
</evidence>
<dbReference type="InterPro" id="IPR057326">
    <property type="entry name" value="KR_dom"/>
</dbReference>
<dbReference type="InterPro" id="IPR056501">
    <property type="entry name" value="NAD-bd_HRPKS_sdrA"/>
</dbReference>
<keyword evidence="1" id="KW-0596">Phosphopantetheine</keyword>
<evidence type="ECO:0000259" key="11">
    <source>
        <dbReference type="PROSITE" id="PS52019"/>
    </source>
</evidence>
<evidence type="ECO:0000256" key="5">
    <source>
        <dbReference type="ARBA" id="ARBA00023268"/>
    </source>
</evidence>
<dbReference type="SMART" id="SM00822">
    <property type="entry name" value="PKS_KR"/>
    <property type="match status" value="1"/>
</dbReference>
<dbReference type="Pfam" id="PF23114">
    <property type="entry name" value="NAD-bd_HRPKS_sdrA"/>
    <property type="match status" value="1"/>
</dbReference>
<dbReference type="PROSITE" id="PS52019">
    <property type="entry name" value="PKS_MFAS_DH"/>
    <property type="match status" value="1"/>
</dbReference>
<keyword evidence="4" id="KW-0560">Oxidoreductase</keyword>
<dbReference type="EMBL" id="KZ805411">
    <property type="protein sequence ID" value="PVH98548.1"/>
    <property type="molecule type" value="Genomic_DNA"/>
</dbReference>
<evidence type="ECO:0000256" key="8">
    <source>
        <dbReference type="SAM" id="MobiDB-lite"/>
    </source>
</evidence>
<feature type="domain" description="Ketosynthase family 3 (KS3)" evidence="10">
    <location>
        <begin position="28"/>
        <end position="454"/>
    </location>
</feature>
<comment type="caution">
    <text evidence="6">Lacks conserved residue(s) required for the propagation of feature annotation.</text>
</comment>
<protein>
    <submittedName>
        <fullName evidence="12">Uncharacterized protein</fullName>
    </submittedName>
</protein>
<evidence type="ECO:0000256" key="7">
    <source>
        <dbReference type="SAM" id="Coils"/>
    </source>
</evidence>
<dbReference type="InterPro" id="IPR001227">
    <property type="entry name" value="Ac_transferase_dom_sf"/>
</dbReference>
<keyword evidence="5" id="KW-0511">Multifunctional enzyme</keyword>
<dbReference type="PROSITE" id="PS50075">
    <property type="entry name" value="CARRIER"/>
    <property type="match status" value="1"/>
</dbReference>
<dbReference type="GO" id="GO:0016491">
    <property type="term" value="F:oxidoreductase activity"/>
    <property type="evidence" value="ECO:0007669"/>
    <property type="project" value="UniProtKB-KW"/>
</dbReference>
<dbReference type="GO" id="GO:0006633">
    <property type="term" value="P:fatty acid biosynthetic process"/>
    <property type="evidence" value="ECO:0007669"/>
    <property type="project" value="InterPro"/>
</dbReference>
<dbReference type="PROSITE" id="PS52004">
    <property type="entry name" value="KS3_2"/>
    <property type="match status" value="1"/>
</dbReference>
<dbReference type="Pfam" id="PF13602">
    <property type="entry name" value="ADH_zinc_N_2"/>
    <property type="match status" value="1"/>
</dbReference>
<organism evidence="12 13">
    <name type="scientific">Periconia macrospinosa</name>
    <dbReference type="NCBI Taxonomy" id="97972"/>
    <lineage>
        <taxon>Eukaryota</taxon>
        <taxon>Fungi</taxon>
        <taxon>Dikarya</taxon>
        <taxon>Ascomycota</taxon>
        <taxon>Pezizomycotina</taxon>
        <taxon>Dothideomycetes</taxon>
        <taxon>Pleosporomycetidae</taxon>
        <taxon>Pleosporales</taxon>
        <taxon>Massarineae</taxon>
        <taxon>Periconiaceae</taxon>
        <taxon>Periconia</taxon>
    </lineage>
</organism>
<dbReference type="PROSITE" id="PS00606">
    <property type="entry name" value="KS3_1"/>
    <property type="match status" value="1"/>
</dbReference>
<evidence type="ECO:0000313" key="12">
    <source>
        <dbReference type="EMBL" id="PVH98548.1"/>
    </source>
</evidence>